<dbReference type="InterPro" id="IPR041219">
    <property type="entry name" value="Phage_lysozyme2"/>
</dbReference>
<reference evidence="2 3" key="1">
    <citation type="submission" date="2018-08" db="EMBL/GenBank/DDBJ databases">
        <title>Achromobacter xylosoxidans Genome sequencing and assembly.</title>
        <authorList>
            <person name="Wang R."/>
            <person name="Rensing C."/>
            <person name="Li Y."/>
        </authorList>
    </citation>
    <scope>NUCLEOTIDE SEQUENCE [LARGE SCALE GENOMIC DNA]</scope>
    <source>
        <strain evidence="2 3">GD003A</strain>
    </source>
</reference>
<dbReference type="Proteomes" id="UP000285324">
    <property type="component" value="Unassembled WGS sequence"/>
</dbReference>
<dbReference type="Gene3D" id="1.10.530.10">
    <property type="match status" value="1"/>
</dbReference>
<dbReference type="AlphaFoldDB" id="A0A424WAQ8"/>
<sequence length="555" mass="58130">MATITDALLVTAGFDPKRFAADTITGAAGLGQMAENLGMSTERLSAWQMAAERAGGTAEAISAQLRESSGEVARFNRGSAADSLPAFFRNGGNVGDLKDGNTYLLARSRIIADLYQKDRAQAALAAQDMGISEGLFNLFKRGPDELERMLQVQEKRAAISGNDAQAAAQLRDRYLDLRDTFESVSVKVLLALMPAFERLISLAQGWGDYLLENRDEIVEWVDAAAQAIVKFVDAVDSAAQAVGGWQNVLLALGTLKILSWANSLLSLASALGAVATALGTLGGAGAARGLGALRGLGPAALRAAGPVAAGIALLFNSRDTNVGEAEFLAARDNPALRSKEVLDAVRYFESKKGYTREAAVGLVANLQAQSNLDPRAVGADGASAGIGLWNPRRQAEFKRIYGMDLRESTVEQQLDFVASELESTRRRAGVHLAAATTPAQASVAVYRHFGLNKSEGASSSEERKLAAAAGAIYGTLFLEDQERGAAAAATTVAAAQASAAAIPSSTATTSNTSETHIHGPITVMTQATDGEGVARDLGRVGRSQNLVQQGNTGMF</sequence>
<feature type="domain" description="Phage tail lysozyme" evidence="1">
    <location>
        <begin position="344"/>
        <end position="467"/>
    </location>
</feature>
<evidence type="ECO:0000313" key="3">
    <source>
        <dbReference type="Proteomes" id="UP000285324"/>
    </source>
</evidence>
<name>A0A424WAQ8_ALCXX</name>
<dbReference type="OrthoDB" id="6775714at2"/>
<proteinExistence type="predicted"/>
<organism evidence="2 3">
    <name type="scientific">Alcaligenes xylosoxydans xylosoxydans</name>
    <name type="common">Achromobacter xylosoxidans</name>
    <dbReference type="NCBI Taxonomy" id="85698"/>
    <lineage>
        <taxon>Bacteria</taxon>
        <taxon>Pseudomonadati</taxon>
        <taxon>Pseudomonadota</taxon>
        <taxon>Betaproteobacteria</taxon>
        <taxon>Burkholderiales</taxon>
        <taxon>Alcaligenaceae</taxon>
        <taxon>Achromobacter</taxon>
    </lineage>
</organism>
<protein>
    <recommendedName>
        <fullName evidence="1">Phage tail lysozyme domain-containing protein</fullName>
    </recommendedName>
</protein>
<comment type="caution">
    <text evidence="2">The sequence shown here is derived from an EMBL/GenBank/DDBJ whole genome shotgun (WGS) entry which is preliminary data.</text>
</comment>
<evidence type="ECO:0000313" key="2">
    <source>
        <dbReference type="EMBL" id="RPJ90372.1"/>
    </source>
</evidence>
<dbReference type="RefSeq" id="WP_118933196.1">
    <property type="nucleotide sequence ID" value="NZ_CP061008.1"/>
</dbReference>
<accession>A0A424WAQ8</accession>
<gene>
    <name evidence="2" type="ORF">DY367_17890</name>
</gene>
<dbReference type="EMBL" id="QVXO01000027">
    <property type="protein sequence ID" value="RPJ90372.1"/>
    <property type="molecule type" value="Genomic_DNA"/>
</dbReference>
<dbReference type="Pfam" id="PF18013">
    <property type="entry name" value="Phage_lysozyme2"/>
    <property type="match status" value="1"/>
</dbReference>
<evidence type="ECO:0000259" key="1">
    <source>
        <dbReference type="Pfam" id="PF18013"/>
    </source>
</evidence>